<keyword evidence="1" id="KW-0472">Membrane</keyword>
<feature type="transmembrane region" description="Helical" evidence="1">
    <location>
        <begin position="16"/>
        <end position="37"/>
    </location>
</feature>
<sequence length="192" mass="20803">MDETATRAQRAIRRSIVIAVVGAVVGGVGSAIGGVRLEKGSDVVLLAIGGTITVAGLAGLVSVFLTLIDLMPEVQSPVEGLDRSQRREIDRTIREGRPIVPDGSEAARRAFDRARGTAIVLPLQTTQLVLLSCLIAGPQIPRLTSGELWQWWFSRIFLVVLICVIVWFVPHALRRVAAARRYMQAADESVRA</sequence>
<proteinExistence type="predicted"/>
<feature type="transmembrane region" description="Helical" evidence="1">
    <location>
        <begin position="43"/>
        <end position="68"/>
    </location>
</feature>
<dbReference type="AlphaFoldDB" id="A0A850DSM7"/>
<keyword evidence="1" id="KW-0812">Transmembrane</keyword>
<evidence type="ECO:0000313" key="3">
    <source>
        <dbReference type="Proteomes" id="UP000539146"/>
    </source>
</evidence>
<dbReference type="RefSeq" id="WP_175326134.1">
    <property type="nucleotide sequence ID" value="NZ_BAAAWP010000001.1"/>
</dbReference>
<evidence type="ECO:0000313" key="2">
    <source>
        <dbReference type="EMBL" id="NUU28497.1"/>
    </source>
</evidence>
<dbReference type="Proteomes" id="UP000539146">
    <property type="component" value="Unassembled WGS sequence"/>
</dbReference>
<feature type="transmembrane region" description="Helical" evidence="1">
    <location>
        <begin position="118"/>
        <end position="140"/>
    </location>
</feature>
<accession>A0A850DSM7</accession>
<comment type="caution">
    <text evidence="2">The sequence shown here is derived from an EMBL/GenBank/DDBJ whole genome shotgun (WGS) entry which is preliminary data.</text>
</comment>
<protein>
    <submittedName>
        <fullName evidence="2">Uncharacterized protein</fullName>
    </submittedName>
</protein>
<name>A0A850DSM7_9MICO</name>
<evidence type="ECO:0000256" key="1">
    <source>
        <dbReference type="SAM" id="Phobius"/>
    </source>
</evidence>
<keyword evidence="1" id="KW-1133">Transmembrane helix</keyword>
<reference evidence="2 3" key="1">
    <citation type="submission" date="2020-05" db="EMBL/GenBank/DDBJ databases">
        <title>Genome Sequencing of Type Strains.</title>
        <authorList>
            <person name="Lemaire J.F."/>
            <person name="Inderbitzin P."/>
            <person name="Gregorio O.A."/>
            <person name="Collins S.B."/>
            <person name="Wespe N."/>
            <person name="Knight-Connoni V."/>
        </authorList>
    </citation>
    <scope>NUCLEOTIDE SEQUENCE [LARGE SCALE GENOMIC DNA]</scope>
    <source>
        <strain evidence="2 3">DSM 20512</strain>
    </source>
</reference>
<feature type="transmembrane region" description="Helical" evidence="1">
    <location>
        <begin position="152"/>
        <end position="173"/>
    </location>
</feature>
<dbReference type="EMBL" id="JABMCG010000105">
    <property type="protein sequence ID" value="NUU28497.1"/>
    <property type="molecule type" value="Genomic_DNA"/>
</dbReference>
<gene>
    <name evidence="2" type="ORF">HP467_10300</name>
</gene>
<organism evidence="2 3">
    <name type="scientific">Curtobacterium citreum</name>
    <dbReference type="NCBI Taxonomy" id="2036"/>
    <lineage>
        <taxon>Bacteria</taxon>
        <taxon>Bacillati</taxon>
        <taxon>Actinomycetota</taxon>
        <taxon>Actinomycetes</taxon>
        <taxon>Micrococcales</taxon>
        <taxon>Microbacteriaceae</taxon>
        <taxon>Curtobacterium</taxon>
    </lineage>
</organism>